<sequence length="326" mass="35419">MTSKGLRLRRILAVTDDSYAQVALRSAVALAEAHGAALEVLACVEPPNDMGIIARLTRSDRQTLTKHLLDQKRATIRARLKDMFPDRQIEPHIALGKPFLEIIRKVSETDSDLVVKAADPLSGASRFLYASTDQHLLRKCPCAVWLQMPAAPVTPRRVLAAVDLDSEDVAEPETLTALNRQVVDVARGIARGPEAQVIVLHAWDAVGEGVVWAFTSGMDARLSSDRYVKEVLKSRRQAMNRFIASVEDPNRPGPPLLPKLIRGAPEQVIEAQSRTLHADLVVMGTVARTGVSGVFIGNTAENIINSLGCPVLAVKPDGYVSPVLLN</sequence>
<keyword evidence="3" id="KW-0963">Cytoplasm</keyword>
<comment type="caution">
    <text evidence="6">The sequence shown here is derived from an EMBL/GenBank/DDBJ whole genome shotgun (WGS) entry which is preliminary data.</text>
</comment>
<feature type="domain" description="UspA" evidence="5">
    <location>
        <begin position="9"/>
        <end position="145"/>
    </location>
</feature>
<dbReference type="PANTHER" id="PTHR47892">
    <property type="entry name" value="UNIVERSAL STRESS PROTEIN E"/>
    <property type="match status" value="1"/>
</dbReference>
<keyword evidence="7" id="KW-1185">Reference proteome</keyword>
<evidence type="ECO:0000313" key="7">
    <source>
        <dbReference type="Proteomes" id="UP001208690"/>
    </source>
</evidence>
<name>A0ABT3BF62_9RHOB</name>
<dbReference type="RefSeq" id="WP_263844344.1">
    <property type="nucleotide sequence ID" value="NZ_JALIEB010000006.1"/>
</dbReference>
<comment type="subcellular location">
    <subcellularLocation>
        <location evidence="1">Cytoplasm</location>
    </subcellularLocation>
</comment>
<feature type="domain" description="UspA" evidence="5">
    <location>
        <begin position="181"/>
        <end position="315"/>
    </location>
</feature>
<dbReference type="InterPro" id="IPR006015">
    <property type="entry name" value="Universal_stress_UspA"/>
</dbReference>
<dbReference type="SUPFAM" id="SSF52402">
    <property type="entry name" value="Adenine nucleotide alpha hydrolases-like"/>
    <property type="match status" value="2"/>
</dbReference>
<dbReference type="Gene3D" id="3.40.50.12370">
    <property type="match status" value="1"/>
</dbReference>
<evidence type="ECO:0000259" key="5">
    <source>
        <dbReference type="Pfam" id="PF00582"/>
    </source>
</evidence>
<proteinExistence type="inferred from homology"/>
<comment type="similarity">
    <text evidence="2">Belongs to the universal stress protein A family.</text>
</comment>
<gene>
    <name evidence="6" type="ORF">MUB52_11335</name>
</gene>
<evidence type="ECO:0000256" key="2">
    <source>
        <dbReference type="ARBA" id="ARBA00008791"/>
    </source>
</evidence>
<dbReference type="PRINTS" id="PR01438">
    <property type="entry name" value="UNVRSLSTRESS"/>
</dbReference>
<dbReference type="CDD" id="cd00293">
    <property type="entry name" value="USP-like"/>
    <property type="match status" value="1"/>
</dbReference>
<dbReference type="InterPro" id="IPR006016">
    <property type="entry name" value="UspA"/>
</dbReference>
<dbReference type="Proteomes" id="UP001208690">
    <property type="component" value="Unassembled WGS sequence"/>
</dbReference>
<evidence type="ECO:0000256" key="3">
    <source>
        <dbReference type="ARBA" id="ARBA00022490"/>
    </source>
</evidence>
<accession>A0ABT3BF62</accession>
<protein>
    <submittedName>
        <fullName evidence="6">Universal stress protein</fullName>
    </submittedName>
</protein>
<dbReference type="Pfam" id="PF00582">
    <property type="entry name" value="Usp"/>
    <property type="match status" value="2"/>
</dbReference>
<dbReference type="PANTHER" id="PTHR47892:SF1">
    <property type="entry name" value="UNIVERSAL STRESS PROTEIN E"/>
    <property type="match status" value="1"/>
</dbReference>
<organism evidence="6 7">
    <name type="scientific">Roseobacter sinensis</name>
    <dbReference type="NCBI Taxonomy" id="2931391"/>
    <lineage>
        <taxon>Bacteria</taxon>
        <taxon>Pseudomonadati</taxon>
        <taxon>Pseudomonadota</taxon>
        <taxon>Alphaproteobacteria</taxon>
        <taxon>Rhodobacterales</taxon>
        <taxon>Roseobacteraceae</taxon>
        <taxon>Roseobacter</taxon>
    </lineage>
</organism>
<dbReference type="EMBL" id="JALIEB010000006">
    <property type="protein sequence ID" value="MCV3272019.1"/>
    <property type="molecule type" value="Genomic_DNA"/>
</dbReference>
<evidence type="ECO:0000313" key="6">
    <source>
        <dbReference type="EMBL" id="MCV3272019.1"/>
    </source>
</evidence>
<comment type="function">
    <text evidence="4">Required for resistance to DNA-damaging agents.</text>
</comment>
<evidence type="ECO:0000256" key="1">
    <source>
        <dbReference type="ARBA" id="ARBA00004496"/>
    </source>
</evidence>
<reference evidence="6 7" key="1">
    <citation type="submission" date="2022-04" db="EMBL/GenBank/DDBJ databases">
        <title>Roseobacter sp. WL0113 is a bacterium isolated from neritic sediment.</title>
        <authorList>
            <person name="Wang L."/>
            <person name="He W."/>
            <person name="Zhang D.-F."/>
        </authorList>
    </citation>
    <scope>NUCLEOTIDE SEQUENCE [LARGE SCALE GENOMIC DNA]</scope>
    <source>
        <strain evidence="6 7">WL0113</strain>
    </source>
</reference>
<evidence type="ECO:0000256" key="4">
    <source>
        <dbReference type="ARBA" id="ARBA00037131"/>
    </source>
</evidence>